<dbReference type="PANTHER" id="PTHR45566:SF1">
    <property type="entry name" value="HTH-TYPE TRANSCRIPTIONAL REGULATOR YHJB-RELATED"/>
    <property type="match status" value="1"/>
</dbReference>
<keyword evidence="1" id="KW-0238">DNA-binding</keyword>
<evidence type="ECO:0000313" key="5">
    <source>
        <dbReference type="EMBL" id="WGZ90436.1"/>
    </source>
</evidence>
<sequence>MRILIVDKQPLYRQALAINLTALFADAHLFELSHIAEVQGLFALNTIFDLIIVEVSPGLLLSFEWLQQFKQLMPNAIILTITEQLSIENARELIRHGVQACLLKTASIEEMRQAFKLVVLQEYYLSPTIFLEKRPKNSLEYINVIQSSQLNALSPRQKEVFALVAQGLSNKVIAKQLNCAEGTAKLHVSAVLKQLKLKKRSDIILAKLQD</sequence>
<evidence type="ECO:0000259" key="3">
    <source>
        <dbReference type="PROSITE" id="PS50043"/>
    </source>
</evidence>
<dbReference type="PROSITE" id="PS50110">
    <property type="entry name" value="RESPONSE_REGULATORY"/>
    <property type="match status" value="1"/>
</dbReference>
<dbReference type="CDD" id="cd06170">
    <property type="entry name" value="LuxR_C_like"/>
    <property type="match status" value="1"/>
</dbReference>
<evidence type="ECO:0000256" key="1">
    <source>
        <dbReference type="ARBA" id="ARBA00023125"/>
    </source>
</evidence>
<dbReference type="AlphaFoldDB" id="A0AA95KET7"/>
<dbReference type="Gene3D" id="3.40.50.2300">
    <property type="match status" value="1"/>
</dbReference>
<reference evidence="5" key="1">
    <citation type="journal article" date="2023" name="Int. J. Mol. Sci.">
        <title>Metagenomics Revealed a New Genus 'Candidatus Thiocaldithrix dubininis' gen. nov., sp. nov. and a New Species 'Candidatus Thiothrix putei' sp. nov. in the Family Thiotrichaceae, Some Members of Which Have Traits of Both Na+- and H+-Motive Energetics.</title>
        <authorList>
            <person name="Ravin N.V."/>
            <person name="Muntyan M.S."/>
            <person name="Smolyakov D.D."/>
            <person name="Rudenko T.S."/>
            <person name="Beletsky A.V."/>
            <person name="Mardanov A.V."/>
            <person name="Grabovich M.Y."/>
        </authorList>
    </citation>
    <scope>NUCLEOTIDE SEQUENCE</scope>
    <source>
        <strain evidence="5">GKL-01</strain>
    </source>
</reference>
<dbReference type="Pfam" id="PF00196">
    <property type="entry name" value="GerE"/>
    <property type="match status" value="1"/>
</dbReference>
<dbReference type="SMART" id="SM00421">
    <property type="entry name" value="HTH_LUXR"/>
    <property type="match status" value="1"/>
</dbReference>
<organism evidence="5">
    <name type="scientific">Candidatus Thiocaldithrix dubininis</name>
    <dbReference type="NCBI Taxonomy" id="3080823"/>
    <lineage>
        <taxon>Bacteria</taxon>
        <taxon>Pseudomonadati</taxon>
        <taxon>Pseudomonadota</taxon>
        <taxon>Gammaproteobacteria</taxon>
        <taxon>Thiotrichales</taxon>
        <taxon>Thiotrichaceae</taxon>
        <taxon>Candidatus Thiocaldithrix</taxon>
    </lineage>
</organism>
<evidence type="ECO:0000259" key="4">
    <source>
        <dbReference type="PROSITE" id="PS50110"/>
    </source>
</evidence>
<dbReference type="PRINTS" id="PR00038">
    <property type="entry name" value="HTHLUXR"/>
</dbReference>
<proteinExistence type="predicted"/>
<dbReference type="InterPro" id="IPR051015">
    <property type="entry name" value="EvgA-like"/>
</dbReference>
<dbReference type="GO" id="GO:0003677">
    <property type="term" value="F:DNA binding"/>
    <property type="evidence" value="ECO:0007669"/>
    <property type="project" value="UniProtKB-KW"/>
</dbReference>
<dbReference type="GO" id="GO:0006355">
    <property type="term" value="P:regulation of DNA-templated transcription"/>
    <property type="evidence" value="ECO:0007669"/>
    <property type="project" value="InterPro"/>
</dbReference>
<dbReference type="Proteomes" id="UP001300672">
    <property type="component" value="Chromosome"/>
</dbReference>
<protein>
    <submittedName>
        <fullName evidence="5">Response regulator transcription factor</fullName>
    </submittedName>
</protein>
<feature type="domain" description="Response regulatory" evidence="4">
    <location>
        <begin position="2"/>
        <end position="119"/>
    </location>
</feature>
<dbReference type="InterPro" id="IPR016032">
    <property type="entry name" value="Sig_transdc_resp-reg_C-effctor"/>
</dbReference>
<dbReference type="SUPFAM" id="SSF46894">
    <property type="entry name" value="C-terminal effector domain of the bipartite response regulators"/>
    <property type="match status" value="1"/>
</dbReference>
<dbReference type="SUPFAM" id="SSF52172">
    <property type="entry name" value="CheY-like"/>
    <property type="match status" value="1"/>
</dbReference>
<dbReference type="InterPro" id="IPR000792">
    <property type="entry name" value="Tscrpt_reg_LuxR_C"/>
</dbReference>
<dbReference type="GO" id="GO:0000160">
    <property type="term" value="P:phosphorelay signal transduction system"/>
    <property type="evidence" value="ECO:0007669"/>
    <property type="project" value="InterPro"/>
</dbReference>
<dbReference type="InterPro" id="IPR001789">
    <property type="entry name" value="Sig_transdc_resp-reg_receiver"/>
</dbReference>
<evidence type="ECO:0000256" key="2">
    <source>
        <dbReference type="PROSITE-ProRule" id="PRU00169"/>
    </source>
</evidence>
<name>A0AA95KET7_9GAMM</name>
<dbReference type="PROSITE" id="PS50043">
    <property type="entry name" value="HTH_LUXR_2"/>
    <property type="match status" value="1"/>
</dbReference>
<comment type="caution">
    <text evidence="2">Lacks conserved residue(s) required for the propagation of feature annotation.</text>
</comment>
<dbReference type="KEGG" id="tdu:QJT80_13220"/>
<dbReference type="EMBL" id="CP124755">
    <property type="protein sequence ID" value="WGZ90436.1"/>
    <property type="molecule type" value="Genomic_DNA"/>
</dbReference>
<dbReference type="PANTHER" id="PTHR45566">
    <property type="entry name" value="HTH-TYPE TRANSCRIPTIONAL REGULATOR YHJB-RELATED"/>
    <property type="match status" value="1"/>
</dbReference>
<accession>A0AA95KET7</accession>
<gene>
    <name evidence="5" type="ORF">QJT80_13220</name>
</gene>
<dbReference type="InterPro" id="IPR011006">
    <property type="entry name" value="CheY-like_superfamily"/>
</dbReference>
<reference evidence="5" key="2">
    <citation type="submission" date="2023-04" db="EMBL/GenBank/DDBJ databases">
        <authorList>
            <person name="Beletskiy A.V."/>
            <person name="Mardanov A.V."/>
            <person name="Ravin N.V."/>
        </authorList>
    </citation>
    <scope>NUCLEOTIDE SEQUENCE</scope>
    <source>
        <strain evidence="5">GKL-01</strain>
    </source>
</reference>
<feature type="domain" description="HTH luxR-type" evidence="3">
    <location>
        <begin position="146"/>
        <end position="210"/>
    </location>
</feature>